<dbReference type="SUPFAM" id="SSF57903">
    <property type="entry name" value="FYVE/PHD zinc finger"/>
    <property type="match status" value="1"/>
</dbReference>
<dbReference type="Pfam" id="PF03221">
    <property type="entry name" value="HTH_Tnp_Tc5"/>
    <property type="match status" value="1"/>
</dbReference>
<dbReference type="Proteomes" id="UP001374579">
    <property type="component" value="Unassembled WGS sequence"/>
</dbReference>
<gene>
    <name evidence="4" type="ORF">V1264_000581</name>
</gene>
<dbReference type="CDD" id="cd15517">
    <property type="entry name" value="PHD_TCF19_like"/>
    <property type="match status" value="1"/>
</dbReference>
<accession>A0AAN9GMW6</accession>
<keyword evidence="5" id="KW-1185">Reference proteome</keyword>
<evidence type="ECO:0000313" key="5">
    <source>
        <dbReference type="Proteomes" id="UP001374579"/>
    </source>
</evidence>
<dbReference type="GO" id="GO:0003677">
    <property type="term" value="F:DNA binding"/>
    <property type="evidence" value="ECO:0007669"/>
    <property type="project" value="UniProtKB-KW"/>
</dbReference>
<evidence type="ECO:0000313" key="4">
    <source>
        <dbReference type="EMBL" id="KAK7114527.1"/>
    </source>
</evidence>
<feature type="compositionally biased region" description="Low complexity" evidence="2">
    <location>
        <begin position="274"/>
        <end position="307"/>
    </location>
</feature>
<dbReference type="PANTHER" id="PTHR19303:SF74">
    <property type="entry name" value="POGO TRANSPOSABLE ELEMENT WITH KRAB DOMAIN"/>
    <property type="match status" value="1"/>
</dbReference>
<evidence type="ECO:0000256" key="1">
    <source>
        <dbReference type="ARBA" id="ARBA00023125"/>
    </source>
</evidence>
<proteinExistence type="predicted"/>
<keyword evidence="1" id="KW-0238">DNA-binding</keyword>
<evidence type="ECO:0000259" key="3">
    <source>
        <dbReference type="PROSITE" id="PS51253"/>
    </source>
</evidence>
<feature type="domain" description="HTH CENPB-type" evidence="3">
    <location>
        <begin position="41"/>
        <end position="119"/>
    </location>
</feature>
<dbReference type="InterPro" id="IPR011011">
    <property type="entry name" value="Znf_FYVE_PHD"/>
</dbReference>
<reference evidence="4 5" key="1">
    <citation type="submission" date="2024-02" db="EMBL/GenBank/DDBJ databases">
        <title>Chromosome-scale genome assembly of the rough periwinkle Littorina saxatilis.</title>
        <authorList>
            <person name="De Jode A."/>
            <person name="Faria R."/>
            <person name="Formenti G."/>
            <person name="Sims Y."/>
            <person name="Smith T.P."/>
            <person name="Tracey A."/>
            <person name="Wood J.M.D."/>
            <person name="Zagrodzka Z.B."/>
            <person name="Johannesson K."/>
            <person name="Butlin R.K."/>
            <person name="Leder E.H."/>
        </authorList>
    </citation>
    <scope>NUCLEOTIDE SEQUENCE [LARGE SCALE GENOMIC DNA]</scope>
    <source>
        <strain evidence="4">Snail1</strain>
        <tissue evidence="4">Muscle</tissue>
    </source>
</reference>
<feature type="region of interest" description="Disordered" evidence="2">
    <location>
        <begin position="330"/>
        <end position="365"/>
    </location>
</feature>
<dbReference type="EMBL" id="JBAMIC010000001">
    <property type="protein sequence ID" value="KAK7114527.1"/>
    <property type="molecule type" value="Genomic_DNA"/>
</dbReference>
<comment type="caution">
    <text evidence="4">The sequence shown here is derived from an EMBL/GenBank/DDBJ whole genome shotgun (WGS) entry which is preliminary data.</text>
</comment>
<dbReference type="GO" id="GO:0005634">
    <property type="term" value="C:nucleus"/>
    <property type="evidence" value="ECO:0007669"/>
    <property type="project" value="TreeGrafter"/>
</dbReference>
<organism evidence="4 5">
    <name type="scientific">Littorina saxatilis</name>
    <dbReference type="NCBI Taxonomy" id="31220"/>
    <lineage>
        <taxon>Eukaryota</taxon>
        <taxon>Metazoa</taxon>
        <taxon>Spiralia</taxon>
        <taxon>Lophotrochozoa</taxon>
        <taxon>Mollusca</taxon>
        <taxon>Gastropoda</taxon>
        <taxon>Caenogastropoda</taxon>
        <taxon>Littorinimorpha</taxon>
        <taxon>Littorinoidea</taxon>
        <taxon>Littorinidae</taxon>
        <taxon>Littorina</taxon>
    </lineage>
</organism>
<feature type="compositionally biased region" description="Acidic residues" evidence="2">
    <location>
        <begin position="348"/>
        <end position="361"/>
    </location>
</feature>
<evidence type="ECO:0000256" key="2">
    <source>
        <dbReference type="SAM" id="MobiDB-lite"/>
    </source>
</evidence>
<dbReference type="InterPro" id="IPR050863">
    <property type="entry name" value="CenT-Element_Derived"/>
</dbReference>
<sequence>MAVRKGQSFRQVAEEFGIKKSSLWRAVRKDGEGKKLASYSEMSQSRLIFTIEEEVELVQYLLTASRIGFPLDTATVKSLAYTLAIRNGNRVPDNWEKNKQAGKDWMTAFKSRHRQLSIRTPEATSIARATAFNKHNVGTFFEKLRRLYQEHTLTPERIYNVDETALTTSQRPQKVVAEAGVKQVAQLVSHERGETVTMLGIINGIGNCLPPCLVFPRKNYKNHMLFGAPPGTQGFCNPSGWMTQEIFVQCLHHICFFLFSEKPCDPDTSNQQVEEAVAETTGPAAAETTGPAAAETTGPAAAETTGPAAAETIEPAATETTGPAAAETIEPAAAETREPIATETTEPAAEETTEPAAEETTESGSVKDGKTYTCIICTEPFCTSRPGEVWIQCGSCLMWCHEECAEIGTLAVFTCDFCK</sequence>
<protein>
    <recommendedName>
        <fullName evidence="3">HTH CENPB-type domain-containing protein</fullName>
    </recommendedName>
</protein>
<dbReference type="AlphaFoldDB" id="A0AAN9GMW6"/>
<dbReference type="PANTHER" id="PTHR19303">
    <property type="entry name" value="TRANSPOSON"/>
    <property type="match status" value="1"/>
</dbReference>
<dbReference type="InterPro" id="IPR006600">
    <property type="entry name" value="HTH_CenpB_DNA-bd_dom"/>
</dbReference>
<dbReference type="PROSITE" id="PS51253">
    <property type="entry name" value="HTH_CENPB"/>
    <property type="match status" value="1"/>
</dbReference>
<name>A0AAN9GMW6_9CAEN</name>
<feature type="region of interest" description="Disordered" evidence="2">
    <location>
        <begin position="266"/>
        <end position="307"/>
    </location>
</feature>